<evidence type="ECO:0000313" key="4">
    <source>
        <dbReference type="Proteomes" id="UP000032160"/>
    </source>
</evidence>
<dbReference type="Proteomes" id="UP000032160">
    <property type="component" value="Chromosome I"/>
</dbReference>
<sequence length="282" mass="30198">MQKLPLRATWLAALKMPWQHRGTFFKIMWPWLLAAGVVYVVAVVISFAAMAGATPPTGVFVVSMIAGVIAMVLASPAIVGALRYVIADEAQRHGFGERTKRFLLAYLVMLAVYLPVMGLYMFSGPQIAPDGTFGFARPGLAIAVIVITLIILPIVMRLGFVFPAIVDDEPIDFARAWGRTKGNTWRILFGYLILSMGITFVGSFLVGFLGAFLTVFSGPLAPVVAIFSMLLNVLLMIYLLVCILSWFGLAYLALASNRPEPQAAVSDTGNGSSGSGSTGNGG</sequence>
<feature type="region of interest" description="Disordered" evidence="1">
    <location>
        <begin position="263"/>
        <end position="282"/>
    </location>
</feature>
<keyword evidence="2" id="KW-0472">Membrane</keyword>
<keyword evidence="4" id="KW-1185">Reference proteome</keyword>
<dbReference type="EMBL" id="HG966617">
    <property type="protein sequence ID" value="CDO60852.1"/>
    <property type="molecule type" value="Genomic_DNA"/>
</dbReference>
<dbReference type="KEGG" id="pect:BN1012_Phect2639"/>
<proteinExistence type="predicted"/>
<evidence type="ECO:0000313" key="3">
    <source>
        <dbReference type="EMBL" id="CDO60852.1"/>
    </source>
</evidence>
<keyword evidence="2" id="KW-1133">Transmembrane helix</keyword>
<feature type="transmembrane region" description="Helical" evidence="2">
    <location>
        <begin position="103"/>
        <end position="122"/>
    </location>
</feature>
<dbReference type="RefSeq" id="WP_171815915.1">
    <property type="nucleotide sequence ID" value="NZ_HG966617.1"/>
</dbReference>
<protein>
    <recommendedName>
        <fullName evidence="5">Glycerophosphoryl diester phosphodiesterase membrane domain-containing protein</fullName>
    </recommendedName>
</protein>
<accession>X5MED1</accession>
<dbReference type="STRING" id="1458461.BN1012_Phect2639"/>
<reference evidence="3 4" key="1">
    <citation type="journal article" date="2014" name="Front. Genet.">
        <title>Genome and metabolic network of "Candidatus Phaeomarinobacter ectocarpi" Ec32, a new candidate genus of Alphaproteobacteria frequently associated with brown algae.</title>
        <authorList>
            <person name="Dittami S.M."/>
            <person name="Barbeyron T."/>
            <person name="Boyen C."/>
            <person name="Cambefort J."/>
            <person name="Collet G."/>
            <person name="Delage L."/>
            <person name="Gobet A."/>
            <person name="Groisillier A."/>
            <person name="Leblanc C."/>
            <person name="Michel G."/>
            <person name="Scornet D."/>
            <person name="Siegel A."/>
            <person name="Tapia J.E."/>
            <person name="Tonon T."/>
        </authorList>
    </citation>
    <scope>NUCLEOTIDE SEQUENCE [LARGE SCALE GENOMIC DNA]</scope>
    <source>
        <strain evidence="3 4">Ec32</strain>
    </source>
</reference>
<feature type="transmembrane region" description="Helical" evidence="2">
    <location>
        <begin position="31"/>
        <end position="53"/>
    </location>
</feature>
<evidence type="ECO:0008006" key="5">
    <source>
        <dbReference type="Google" id="ProtNLM"/>
    </source>
</evidence>
<feature type="compositionally biased region" description="Gly residues" evidence="1">
    <location>
        <begin position="271"/>
        <end position="282"/>
    </location>
</feature>
<feature type="transmembrane region" description="Helical" evidence="2">
    <location>
        <begin position="142"/>
        <end position="166"/>
    </location>
</feature>
<dbReference type="AlphaFoldDB" id="X5MED1"/>
<organism evidence="3 4">
    <name type="scientific">Candidatus Phaeomarinibacter ectocarpi</name>
    <dbReference type="NCBI Taxonomy" id="1458461"/>
    <lineage>
        <taxon>Bacteria</taxon>
        <taxon>Pseudomonadati</taxon>
        <taxon>Pseudomonadota</taxon>
        <taxon>Alphaproteobacteria</taxon>
        <taxon>Hyphomicrobiales</taxon>
        <taxon>Parvibaculaceae</taxon>
        <taxon>Candidatus Phaeomarinibacter</taxon>
    </lineage>
</organism>
<dbReference type="HOGENOM" id="CLU_985847_0_0_5"/>
<feature type="transmembrane region" description="Helical" evidence="2">
    <location>
        <begin position="225"/>
        <end position="254"/>
    </location>
</feature>
<gene>
    <name evidence="3" type="ORF">BN1012_Phect2639</name>
</gene>
<evidence type="ECO:0000256" key="2">
    <source>
        <dbReference type="SAM" id="Phobius"/>
    </source>
</evidence>
<feature type="transmembrane region" description="Helical" evidence="2">
    <location>
        <begin position="59"/>
        <end position="82"/>
    </location>
</feature>
<keyword evidence="2" id="KW-0812">Transmembrane</keyword>
<feature type="transmembrane region" description="Helical" evidence="2">
    <location>
        <begin position="187"/>
        <end position="213"/>
    </location>
</feature>
<evidence type="ECO:0000256" key="1">
    <source>
        <dbReference type="SAM" id="MobiDB-lite"/>
    </source>
</evidence>
<name>X5MED1_9HYPH</name>